<dbReference type="GO" id="GO:0005813">
    <property type="term" value="C:centrosome"/>
    <property type="evidence" value="ECO:0007669"/>
    <property type="project" value="InterPro"/>
</dbReference>
<reference evidence="3" key="2">
    <citation type="submission" date="2025-09" db="UniProtKB">
        <authorList>
            <consortium name="Ensembl"/>
        </authorList>
    </citation>
    <scope>IDENTIFICATION</scope>
</reference>
<feature type="coiled-coil region" evidence="1">
    <location>
        <begin position="346"/>
        <end position="745"/>
    </location>
</feature>
<dbReference type="GO" id="GO:0030010">
    <property type="term" value="P:establishment of cell polarity"/>
    <property type="evidence" value="ECO:0007669"/>
    <property type="project" value="TreeGrafter"/>
</dbReference>
<dbReference type="InterPro" id="IPR031887">
    <property type="entry name" value="SDCCAG8"/>
</dbReference>
<feature type="coiled-coil region" evidence="1">
    <location>
        <begin position="165"/>
        <end position="192"/>
    </location>
</feature>
<evidence type="ECO:0000313" key="3">
    <source>
        <dbReference type="Ensembl" id="ENSSMRP00000013062.1"/>
    </source>
</evidence>
<proteinExistence type="predicted"/>
<keyword evidence="4" id="KW-1185">Reference proteome</keyword>
<evidence type="ECO:0008006" key="5">
    <source>
        <dbReference type="Google" id="ProtNLM"/>
    </source>
</evidence>
<reference evidence="3" key="1">
    <citation type="submission" date="2025-08" db="UniProtKB">
        <authorList>
            <consortium name="Ensembl"/>
        </authorList>
    </citation>
    <scope>IDENTIFICATION</scope>
</reference>
<evidence type="ECO:0000256" key="2">
    <source>
        <dbReference type="SAM" id="MobiDB-lite"/>
    </source>
</evidence>
<dbReference type="Ensembl" id="ENSSMRT00000015210.1">
    <property type="protein sequence ID" value="ENSSMRP00000013062.1"/>
    <property type="gene ID" value="ENSSMRG00000010174.1"/>
</dbReference>
<dbReference type="GO" id="GO:0001764">
    <property type="term" value="P:neuron migration"/>
    <property type="evidence" value="ECO:0007669"/>
    <property type="project" value="TreeGrafter"/>
</dbReference>
<organism evidence="3 4">
    <name type="scientific">Salvator merianae</name>
    <name type="common">Argentine black and white tegu</name>
    <name type="synonym">Tupinambis merianae</name>
    <dbReference type="NCBI Taxonomy" id="96440"/>
    <lineage>
        <taxon>Eukaryota</taxon>
        <taxon>Metazoa</taxon>
        <taxon>Chordata</taxon>
        <taxon>Craniata</taxon>
        <taxon>Vertebrata</taxon>
        <taxon>Euteleostomi</taxon>
        <taxon>Lepidosauria</taxon>
        <taxon>Squamata</taxon>
        <taxon>Bifurcata</taxon>
        <taxon>Unidentata</taxon>
        <taxon>Episquamata</taxon>
        <taxon>Laterata</taxon>
        <taxon>Teiioidea</taxon>
        <taxon>Teiidae</taxon>
        <taxon>Salvator</taxon>
    </lineage>
</organism>
<feature type="region of interest" description="Disordered" evidence="2">
    <location>
        <begin position="132"/>
        <end position="152"/>
    </location>
</feature>
<name>A0A8D0BMC6_SALMN</name>
<dbReference type="GO" id="GO:0007098">
    <property type="term" value="P:centrosome cycle"/>
    <property type="evidence" value="ECO:0007669"/>
    <property type="project" value="InterPro"/>
</dbReference>
<protein>
    <recommendedName>
        <fullName evidence="5">Serologically defined colon cancer antigen 8</fullName>
    </recommendedName>
</protein>
<accession>A0A8D0BMC6</accession>
<evidence type="ECO:0000256" key="1">
    <source>
        <dbReference type="SAM" id="Coils"/>
    </source>
</evidence>
<feature type="compositionally biased region" description="Polar residues" evidence="2">
    <location>
        <begin position="134"/>
        <end position="144"/>
    </location>
</feature>
<keyword evidence="1" id="KW-0175">Coiled coil</keyword>
<dbReference type="GeneTree" id="ENSGT00940000164292"/>
<dbReference type="PANTHER" id="PTHR34343">
    <property type="entry name" value="SEROLOGICALLY DEFINED COLON CANCER ANTIGEN 8"/>
    <property type="match status" value="1"/>
</dbReference>
<dbReference type="GO" id="GO:0035148">
    <property type="term" value="P:tube formation"/>
    <property type="evidence" value="ECO:0007669"/>
    <property type="project" value="TreeGrafter"/>
</dbReference>
<dbReference type="AlphaFoldDB" id="A0A8D0BMC6"/>
<dbReference type="OMA" id="SQEKMYT"/>
<dbReference type="GO" id="GO:0005814">
    <property type="term" value="C:centriole"/>
    <property type="evidence" value="ECO:0007669"/>
    <property type="project" value="TreeGrafter"/>
</dbReference>
<evidence type="ECO:0000313" key="4">
    <source>
        <dbReference type="Proteomes" id="UP000694421"/>
    </source>
</evidence>
<feature type="region of interest" description="Disordered" evidence="2">
    <location>
        <begin position="1"/>
        <end position="52"/>
    </location>
</feature>
<sequence length="752" mass="86465">MIQTIARAARGSPKSAGTAERAAAGSPRSPRPVWTGSPPALSPMTEATGETGLEESLERYHRSLHERASESLNQLKDSFDVKDLAMGEGPATLNNFFLHGCHNESEEKAWQELQHSHAVNQLKALLRQQEENETFSSGRRTISPTRPPKAADQSLPALCDLVPIINNQSQYINHLEAEVKFCKEEVSELKNRIHVVVLENEKLHNDLKMLSMEHTLREQTLLDASAVSQNVCGVQDNYSHVHEPAKSSHVKEQATAPTGETDKWQLEKLKHLYQERTEVLDAQVLSLRKELSESQKNCEELSARLKHQHLLSAASGSNRIGGLCLKCAQHEAVLSQTHSNVHVQTIERLSKERDELVAALSSIRGNLNEMQQRECSAYEQVKQAVHMTEEANLEKAEALVQCEQLKKEMERQRERLEKELAIQMEKRAGEREAVRDEMKKDKENLSSLVMTLSQNVATLEAQVDRITREKVSLAKQLEEAQNQKASYDMEINKVCEEVRYQLNQTKMKKDEAEKEYREYRIKTLRELEIKNQETEKLQVELDENKHRLEQAQQDTARAKDECLKLTELLSKAEHQLHVTRLEKENVQQSFSNEAKSRALQAQQREQELTQKMEQMEAQHDKTINELDLLLSCQNALLSKLKEECHILTKKLEHITEKSRSEISQLSQENGYFHDRLEKMQKRNDELEEQCIQHGRIHEKMKLRLHQLDQHCQTTAQQLVELLNKQNELYKERQALSEEVDSLRTQLLSPQQS</sequence>
<dbReference type="Proteomes" id="UP000694421">
    <property type="component" value="Unplaced"/>
</dbReference>
<dbReference type="PANTHER" id="PTHR34343:SF1">
    <property type="entry name" value="SEROLOGICALLY DEFINED COLON CANCER ANTIGEN 8"/>
    <property type="match status" value="1"/>
</dbReference>
<dbReference type="Pfam" id="PF15964">
    <property type="entry name" value="CCCAP"/>
    <property type="match status" value="1"/>
</dbReference>